<feature type="transmembrane region" description="Helical" evidence="1">
    <location>
        <begin position="6"/>
        <end position="24"/>
    </location>
</feature>
<dbReference type="EMBL" id="BSPG01000011">
    <property type="protein sequence ID" value="GLS44389.1"/>
    <property type="molecule type" value="Genomic_DNA"/>
</dbReference>
<reference evidence="2" key="1">
    <citation type="journal article" date="2014" name="Int. J. Syst. Evol. Microbiol.">
        <title>Complete genome of a new Firmicutes species belonging to the dominant human colonic microbiota ('Ruminococcus bicirculans') reveals two chromosomes and a selective capacity to utilize plant glucans.</title>
        <authorList>
            <consortium name="NISC Comparative Sequencing Program"/>
            <person name="Wegmann U."/>
            <person name="Louis P."/>
            <person name="Goesmann A."/>
            <person name="Henrissat B."/>
            <person name="Duncan S.H."/>
            <person name="Flint H.J."/>
        </authorList>
    </citation>
    <scope>NUCLEOTIDE SEQUENCE</scope>
    <source>
        <strain evidence="2">NBRC 107710</strain>
    </source>
</reference>
<evidence type="ECO:0000313" key="4">
    <source>
        <dbReference type="Proteomes" id="UP000517759"/>
    </source>
</evidence>
<organism evidence="3 4">
    <name type="scientific">Methylobacterium brachythecii</name>
    <dbReference type="NCBI Taxonomy" id="1176177"/>
    <lineage>
        <taxon>Bacteria</taxon>
        <taxon>Pseudomonadati</taxon>
        <taxon>Pseudomonadota</taxon>
        <taxon>Alphaproteobacteria</taxon>
        <taxon>Hyphomicrobiales</taxon>
        <taxon>Methylobacteriaceae</taxon>
        <taxon>Methylobacterium</taxon>
    </lineage>
</organism>
<reference evidence="5" key="2">
    <citation type="journal article" date="2019" name="Int. J. Syst. Evol. Microbiol.">
        <title>The Global Catalogue of Microorganisms (GCM) 10K type strain sequencing project: providing services to taxonomists for standard genome sequencing and annotation.</title>
        <authorList>
            <consortium name="The Broad Institute Genomics Platform"/>
            <consortium name="The Broad Institute Genome Sequencing Center for Infectious Disease"/>
            <person name="Wu L."/>
            <person name="Ma J."/>
        </authorList>
    </citation>
    <scope>NUCLEOTIDE SEQUENCE [LARGE SCALE GENOMIC DNA]</scope>
    <source>
        <strain evidence="5">NBRC 107710</strain>
    </source>
</reference>
<evidence type="ECO:0000313" key="2">
    <source>
        <dbReference type="EMBL" id="GLS44389.1"/>
    </source>
</evidence>
<keyword evidence="1" id="KW-0812">Transmembrane</keyword>
<dbReference type="EMBL" id="JACIDN010000010">
    <property type="protein sequence ID" value="MBB3905103.1"/>
    <property type="molecule type" value="Genomic_DNA"/>
</dbReference>
<reference evidence="2" key="4">
    <citation type="submission" date="2023-01" db="EMBL/GenBank/DDBJ databases">
        <title>Draft genome sequence of Methylobacterium brachythecii strain NBRC 107710.</title>
        <authorList>
            <person name="Sun Q."/>
            <person name="Mori K."/>
        </authorList>
    </citation>
    <scope>NUCLEOTIDE SEQUENCE</scope>
    <source>
        <strain evidence="2">NBRC 107710</strain>
    </source>
</reference>
<gene>
    <name evidence="2" type="ORF">GCM10007884_23770</name>
    <name evidence="3" type="ORF">GGR33_004631</name>
</gene>
<protein>
    <submittedName>
        <fullName evidence="3">NADPH:quinone reductase-like Zn-dependent oxidoreductase</fullName>
    </submittedName>
</protein>
<accession>A0A7W6F935</accession>
<keyword evidence="1" id="KW-1133">Transmembrane helix</keyword>
<proteinExistence type="predicted"/>
<dbReference type="Proteomes" id="UP001156881">
    <property type="component" value="Unassembled WGS sequence"/>
</dbReference>
<evidence type="ECO:0000313" key="3">
    <source>
        <dbReference type="EMBL" id="MBB3905103.1"/>
    </source>
</evidence>
<sequence length="81" mass="8332">MRPDHVSIIEAAAFTLGCLTIHFLRPHAAKVTMALGVALMLLAGMVAVSFVAVEVASAAGHAPAGTELKIDWGDATAIGYD</sequence>
<keyword evidence="5" id="KW-1185">Reference proteome</keyword>
<name>A0A7W6F935_9HYPH</name>
<dbReference type="AlphaFoldDB" id="A0A7W6F935"/>
<keyword evidence="1" id="KW-0472">Membrane</keyword>
<dbReference type="Proteomes" id="UP000517759">
    <property type="component" value="Unassembled WGS sequence"/>
</dbReference>
<comment type="caution">
    <text evidence="3">The sequence shown here is derived from an EMBL/GenBank/DDBJ whole genome shotgun (WGS) entry which is preliminary data.</text>
</comment>
<feature type="transmembrane region" description="Helical" evidence="1">
    <location>
        <begin position="31"/>
        <end position="53"/>
    </location>
</feature>
<evidence type="ECO:0000256" key="1">
    <source>
        <dbReference type="SAM" id="Phobius"/>
    </source>
</evidence>
<evidence type="ECO:0000313" key="5">
    <source>
        <dbReference type="Proteomes" id="UP001156881"/>
    </source>
</evidence>
<reference evidence="3 4" key="3">
    <citation type="submission" date="2020-08" db="EMBL/GenBank/DDBJ databases">
        <title>Genomic Encyclopedia of Type Strains, Phase IV (KMG-IV): sequencing the most valuable type-strain genomes for metagenomic binning, comparative biology and taxonomic classification.</title>
        <authorList>
            <person name="Goeker M."/>
        </authorList>
    </citation>
    <scope>NUCLEOTIDE SEQUENCE [LARGE SCALE GENOMIC DNA]</scope>
    <source>
        <strain evidence="3 4">DSM 24105</strain>
    </source>
</reference>
<dbReference type="RefSeq" id="WP_183511142.1">
    <property type="nucleotide sequence ID" value="NZ_BSPG01000011.1"/>
</dbReference>